<accession>A0A6C0I5E9</accession>
<dbReference type="AlphaFoldDB" id="A0A6C0I5E9"/>
<sequence>MSIFGPCARVHFADMQYAHKIVKNISSPNSAKMLSFVIILLSSRRFIAIV</sequence>
<proteinExistence type="predicted"/>
<name>A0A6C0I5E9_9ZZZZ</name>
<reference evidence="1" key="1">
    <citation type="journal article" date="2020" name="Nature">
        <title>Giant virus diversity and host interactions through global metagenomics.</title>
        <authorList>
            <person name="Schulz F."/>
            <person name="Roux S."/>
            <person name="Paez-Espino D."/>
            <person name="Jungbluth S."/>
            <person name="Walsh D.A."/>
            <person name="Denef V.J."/>
            <person name="McMahon K.D."/>
            <person name="Konstantinidis K.T."/>
            <person name="Eloe-Fadrosh E.A."/>
            <person name="Kyrpides N.C."/>
            <person name="Woyke T."/>
        </authorList>
    </citation>
    <scope>NUCLEOTIDE SEQUENCE</scope>
    <source>
        <strain evidence="1">GVMAG-M-3300023184-191</strain>
    </source>
</reference>
<dbReference type="EMBL" id="MN740101">
    <property type="protein sequence ID" value="QHT87810.1"/>
    <property type="molecule type" value="Genomic_DNA"/>
</dbReference>
<protein>
    <submittedName>
        <fullName evidence="1">Uncharacterized protein</fullName>
    </submittedName>
</protein>
<evidence type="ECO:0000313" key="1">
    <source>
        <dbReference type="EMBL" id="QHT87810.1"/>
    </source>
</evidence>
<organism evidence="1">
    <name type="scientific">viral metagenome</name>
    <dbReference type="NCBI Taxonomy" id="1070528"/>
    <lineage>
        <taxon>unclassified sequences</taxon>
        <taxon>metagenomes</taxon>
        <taxon>organismal metagenomes</taxon>
    </lineage>
</organism>